<sequence length="218" mass="24410">MDFQVIFTKPNLLFLLDGLLVTLEVALLAIVFSFVFGTILGILRYTKIPVLSHLAILYIEVIRNIPFLLVIFFGYFGLKQLDIDLPITTSVIISMTIFTSSLIAEIVRSGLNSVDRGQTEAARAQGLSYIQTLWHIIMPQGFKRTIPPMVSQFVSLIKDTSLAVAISLPELTHNAQIIYNKNFNATIPLLLTVAVIYFVINYGLSQLSRKLEKVLSVY</sequence>
<dbReference type="AlphaFoldDB" id="A0A6I4VYV8"/>
<evidence type="ECO:0000256" key="8">
    <source>
        <dbReference type="RuleBase" id="RU363032"/>
    </source>
</evidence>
<evidence type="ECO:0000256" key="5">
    <source>
        <dbReference type="ARBA" id="ARBA00022970"/>
    </source>
</evidence>
<accession>A0A6I4VYV8</accession>
<proteinExistence type="inferred from homology"/>
<name>A0A6I4VYV8_9BACL</name>
<dbReference type="InterPro" id="IPR035906">
    <property type="entry name" value="MetI-like_sf"/>
</dbReference>
<feature type="domain" description="ABC transmembrane type-1" evidence="9">
    <location>
        <begin position="19"/>
        <end position="208"/>
    </location>
</feature>
<dbReference type="GO" id="GO:0006865">
    <property type="term" value="P:amino acid transport"/>
    <property type="evidence" value="ECO:0007669"/>
    <property type="project" value="UniProtKB-KW"/>
</dbReference>
<dbReference type="Proteomes" id="UP000430692">
    <property type="component" value="Unassembled WGS sequence"/>
</dbReference>
<evidence type="ECO:0000256" key="1">
    <source>
        <dbReference type="ARBA" id="ARBA00004651"/>
    </source>
</evidence>
<gene>
    <name evidence="10" type="ORF">GSM42_18665</name>
</gene>
<dbReference type="CDD" id="cd06261">
    <property type="entry name" value="TM_PBP2"/>
    <property type="match status" value="1"/>
</dbReference>
<dbReference type="RefSeq" id="WP_160803056.1">
    <property type="nucleotide sequence ID" value="NZ_WUUL01000017.1"/>
</dbReference>
<dbReference type="PANTHER" id="PTHR30614">
    <property type="entry name" value="MEMBRANE COMPONENT OF AMINO ACID ABC TRANSPORTER"/>
    <property type="match status" value="1"/>
</dbReference>
<dbReference type="InterPro" id="IPR000515">
    <property type="entry name" value="MetI-like"/>
</dbReference>
<feature type="transmembrane region" description="Helical" evidence="8">
    <location>
        <begin position="55"/>
        <end position="75"/>
    </location>
</feature>
<dbReference type="SUPFAM" id="SSF161098">
    <property type="entry name" value="MetI-like"/>
    <property type="match status" value="1"/>
</dbReference>
<keyword evidence="5" id="KW-0029">Amino-acid transport</keyword>
<evidence type="ECO:0000256" key="2">
    <source>
        <dbReference type="ARBA" id="ARBA00022448"/>
    </source>
</evidence>
<evidence type="ECO:0000259" key="9">
    <source>
        <dbReference type="PROSITE" id="PS50928"/>
    </source>
</evidence>
<feature type="transmembrane region" description="Helical" evidence="8">
    <location>
        <begin position="183"/>
        <end position="204"/>
    </location>
</feature>
<dbReference type="FunFam" id="1.10.3720.10:FF:000033">
    <property type="entry name" value="Polar amino acid ABC transporter permease"/>
    <property type="match status" value="1"/>
</dbReference>
<comment type="caution">
    <text evidence="10">The sequence shown here is derived from an EMBL/GenBank/DDBJ whole genome shotgun (WGS) entry which is preliminary data.</text>
</comment>
<dbReference type="Gene3D" id="1.10.3720.10">
    <property type="entry name" value="MetI-like"/>
    <property type="match status" value="1"/>
</dbReference>
<keyword evidence="11" id="KW-1185">Reference proteome</keyword>
<dbReference type="EMBL" id="WUUL01000017">
    <property type="protein sequence ID" value="MXQ55708.1"/>
    <property type="molecule type" value="Genomic_DNA"/>
</dbReference>
<dbReference type="Pfam" id="PF00528">
    <property type="entry name" value="BPD_transp_1"/>
    <property type="match status" value="1"/>
</dbReference>
<dbReference type="PROSITE" id="PS50928">
    <property type="entry name" value="ABC_TM1"/>
    <property type="match status" value="1"/>
</dbReference>
<evidence type="ECO:0000313" key="11">
    <source>
        <dbReference type="Proteomes" id="UP000430692"/>
    </source>
</evidence>
<comment type="subcellular location">
    <subcellularLocation>
        <location evidence="1 8">Cell membrane</location>
        <topology evidence="1 8">Multi-pass membrane protein</topology>
    </subcellularLocation>
</comment>
<keyword evidence="6 8" id="KW-1133">Transmembrane helix</keyword>
<organism evidence="10 11">
    <name type="scientific">Shimazuella alba</name>
    <dbReference type="NCBI Taxonomy" id="2690964"/>
    <lineage>
        <taxon>Bacteria</taxon>
        <taxon>Bacillati</taxon>
        <taxon>Bacillota</taxon>
        <taxon>Bacilli</taxon>
        <taxon>Bacillales</taxon>
        <taxon>Thermoactinomycetaceae</taxon>
        <taxon>Shimazuella</taxon>
    </lineage>
</organism>
<keyword evidence="4 8" id="KW-0812">Transmembrane</keyword>
<dbReference type="InterPro" id="IPR010065">
    <property type="entry name" value="AA_ABC_transptr_permease_3TM"/>
</dbReference>
<keyword evidence="3" id="KW-1003">Cell membrane</keyword>
<dbReference type="InterPro" id="IPR043429">
    <property type="entry name" value="ArtM/GltK/GlnP/TcyL/YhdX-like"/>
</dbReference>
<evidence type="ECO:0000256" key="4">
    <source>
        <dbReference type="ARBA" id="ARBA00022692"/>
    </source>
</evidence>
<feature type="transmembrane region" description="Helical" evidence="8">
    <location>
        <begin position="20"/>
        <end position="43"/>
    </location>
</feature>
<dbReference type="NCBIfam" id="TIGR01726">
    <property type="entry name" value="HEQRo_perm_3TM"/>
    <property type="match status" value="1"/>
</dbReference>
<comment type="similarity">
    <text evidence="8">Belongs to the binding-protein-dependent transport system permease family.</text>
</comment>
<dbReference type="PANTHER" id="PTHR30614:SF41">
    <property type="entry name" value="INNER MEMBRANE AMINO-ACID ABC TRANSPORTER PERMEASE PROTEIN YHDY"/>
    <property type="match status" value="1"/>
</dbReference>
<evidence type="ECO:0000256" key="6">
    <source>
        <dbReference type="ARBA" id="ARBA00022989"/>
    </source>
</evidence>
<evidence type="ECO:0000256" key="7">
    <source>
        <dbReference type="ARBA" id="ARBA00023136"/>
    </source>
</evidence>
<protein>
    <submittedName>
        <fullName evidence="10">ABC transporter permease subunit</fullName>
    </submittedName>
</protein>
<feature type="transmembrane region" description="Helical" evidence="8">
    <location>
        <begin position="87"/>
        <end position="107"/>
    </location>
</feature>
<dbReference type="GO" id="GO:0043190">
    <property type="term" value="C:ATP-binding cassette (ABC) transporter complex"/>
    <property type="evidence" value="ECO:0007669"/>
    <property type="project" value="InterPro"/>
</dbReference>
<evidence type="ECO:0000256" key="3">
    <source>
        <dbReference type="ARBA" id="ARBA00022475"/>
    </source>
</evidence>
<dbReference type="GO" id="GO:0022857">
    <property type="term" value="F:transmembrane transporter activity"/>
    <property type="evidence" value="ECO:0007669"/>
    <property type="project" value="InterPro"/>
</dbReference>
<evidence type="ECO:0000313" key="10">
    <source>
        <dbReference type="EMBL" id="MXQ55708.1"/>
    </source>
</evidence>
<keyword evidence="7 8" id="KW-0472">Membrane</keyword>
<reference evidence="10 11" key="1">
    <citation type="submission" date="2019-12" db="EMBL/GenBank/DDBJ databases">
        <title>Whole-genome analyses of novel actinobacteria.</title>
        <authorList>
            <person name="Sahin N."/>
            <person name="Saygin H."/>
        </authorList>
    </citation>
    <scope>NUCLEOTIDE SEQUENCE [LARGE SCALE GENOMIC DNA]</scope>
    <source>
        <strain evidence="10 11">KC615</strain>
    </source>
</reference>
<keyword evidence="2 8" id="KW-0813">Transport</keyword>